<evidence type="ECO:0000256" key="1">
    <source>
        <dbReference type="SAM" id="MobiDB-lite"/>
    </source>
</evidence>
<sequence length="314" mass="34414">MWDKEEKYSSTQDYYLHYPSPILSELTAHIKSVSNRNSPQSASSHDMFNVERRRRKQGKRSTLGAATNSSNPTPSVLERVISSHTGGHRHKCYICLPPDKNSAEALDIYKMFKNSGASERDVQDCTGTNVSRTCAQFQFNTCRVANAKELCFCTGPLCNDEKANMIIFADSEGSQQAAAAGVPPSPQPSTSSSTSSLGGGESVSSEERSRDTLAEEQEESESRKFWQKGETDDEDLLEMADDTGSSGVIDAYTTTPKPTLVPNIRGDRVKTTPPPTTTAGGPRSPFASSFPLLLLLGSYTYYLSCYLVNMHHRP</sequence>
<evidence type="ECO:0000313" key="4">
    <source>
        <dbReference type="Proteomes" id="UP000198287"/>
    </source>
</evidence>
<feature type="compositionally biased region" description="Polar residues" evidence="1">
    <location>
        <begin position="64"/>
        <end position="74"/>
    </location>
</feature>
<gene>
    <name evidence="3" type="ORF">Fcan01_14126</name>
</gene>
<reference evidence="3 4" key="1">
    <citation type="submission" date="2015-12" db="EMBL/GenBank/DDBJ databases">
        <title>The genome of Folsomia candida.</title>
        <authorList>
            <person name="Faddeeva A."/>
            <person name="Derks M.F."/>
            <person name="Anvar Y."/>
            <person name="Smit S."/>
            <person name="Van Straalen N."/>
            <person name="Roelofs D."/>
        </authorList>
    </citation>
    <scope>NUCLEOTIDE SEQUENCE [LARGE SCALE GENOMIC DNA]</scope>
    <source>
        <strain evidence="3 4">VU population</strain>
        <tissue evidence="3">Whole body</tissue>
    </source>
</reference>
<organism evidence="3 4">
    <name type="scientific">Folsomia candida</name>
    <name type="common">Springtail</name>
    <dbReference type="NCBI Taxonomy" id="158441"/>
    <lineage>
        <taxon>Eukaryota</taxon>
        <taxon>Metazoa</taxon>
        <taxon>Ecdysozoa</taxon>
        <taxon>Arthropoda</taxon>
        <taxon>Hexapoda</taxon>
        <taxon>Collembola</taxon>
        <taxon>Entomobryomorpha</taxon>
        <taxon>Isotomoidea</taxon>
        <taxon>Isotomidae</taxon>
        <taxon>Proisotominae</taxon>
        <taxon>Folsomia</taxon>
    </lineage>
</organism>
<feature type="region of interest" description="Disordered" evidence="1">
    <location>
        <begin position="176"/>
        <end position="284"/>
    </location>
</feature>
<keyword evidence="2" id="KW-0812">Transmembrane</keyword>
<dbReference type="EMBL" id="LNIX01000008">
    <property type="protein sequence ID" value="OXA50716.1"/>
    <property type="molecule type" value="Genomic_DNA"/>
</dbReference>
<keyword evidence="2" id="KW-1133">Transmembrane helix</keyword>
<feature type="region of interest" description="Disordered" evidence="1">
    <location>
        <begin position="33"/>
        <end position="76"/>
    </location>
</feature>
<keyword evidence="2" id="KW-0472">Membrane</keyword>
<keyword evidence="4" id="KW-1185">Reference proteome</keyword>
<dbReference type="Proteomes" id="UP000198287">
    <property type="component" value="Unassembled WGS sequence"/>
</dbReference>
<feature type="compositionally biased region" description="Acidic residues" evidence="1">
    <location>
        <begin position="231"/>
        <end position="241"/>
    </location>
</feature>
<accession>A0A226E2J8</accession>
<proteinExistence type="predicted"/>
<feature type="compositionally biased region" description="Basic and acidic residues" evidence="1">
    <location>
        <begin position="220"/>
        <end position="230"/>
    </location>
</feature>
<name>A0A226E2J8_FOLCA</name>
<protein>
    <submittedName>
        <fullName evidence="3">Uncharacterized protein</fullName>
    </submittedName>
</protein>
<dbReference type="OrthoDB" id="6781779at2759"/>
<feature type="compositionally biased region" description="Polar residues" evidence="1">
    <location>
        <begin position="33"/>
        <end position="46"/>
    </location>
</feature>
<evidence type="ECO:0000313" key="3">
    <source>
        <dbReference type="EMBL" id="OXA50716.1"/>
    </source>
</evidence>
<feature type="transmembrane region" description="Helical" evidence="2">
    <location>
        <begin position="290"/>
        <end position="308"/>
    </location>
</feature>
<dbReference type="AlphaFoldDB" id="A0A226E2J8"/>
<evidence type="ECO:0000256" key="2">
    <source>
        <dbReference type="SAM" id="Phobius"/>
    </source>
</evidence>
<comment type="caution">
    <text evidence="3">The sequence shown here is derived from an EMBL/GenBank/DDBJ whole genome shotgun (WGS) entry which is preliminary data.</text>
</comment>